<dbReference type="EMBL" id="LXWW01000210">
    <property type="protein sequence ID" value="OAO14767.1"/>
    <property type="molecule type" value="Genomic_DNA"/>
</dbReference>
<dbReference type="OrthoDB" id="185373at2759"/>
<name>A0A196SF44_BLAHN</name>
<evidence type="ECO:0000313" key="1">
    <source>
        <dbReference type="EMBL" id="OAO14767.1"/>
    </source>
</evidence>
<evidence type="ECO:0000313" key="2">
    <source>
        <dbReference type="Proteomes" id="UP000078348"/>
    </source>
</evidence>
<organism evidence="1 2">
    <name type="scientific">Blastocystis sp. subtype 1 (strain ATCC 50177 / NandII)</name>
    <dbReference type="NCBI Taxonomy" id="478820"/>
    <lineage>
        <taxon>Eukaryota</taxon>
        <taxon>Sar</taxon>
        <taxon>Stramenopiles</taxon>
        <taxon>Bigyra</taxon>
        <taxon>Opalozoa</taxon>
        <taxon>Opalinata</taxon>
        <taxon>Blastocystidae</taxon>
        <taxon>Blastocystis</taxon>
    </lineage>
</organism>
<proteinExistence type="predicted"/>
<reference evidence="1 2" key="1">
    <citation type="submission" date="2016-05" db="EMBL/GenBank/DDBJ databases">
        <title>Nuclear genome of Blastocystis sp. subtype 1 NandII.</title>
        <authorList>
            <person name="Gentekaki E."/>
            <person name="Curtis B."/>
            <person name="Stairs C."/>
            <person name="Eme L."/>
            <person name="Herman E."/>
            <person name="Klimes V."/>
            <person name="Arias M.C."/>
            <person name="Elias M."/>
            <person name="Hilliou F."/>
            <person name="Klute M."/>
            <person name="Malik S.-B."/>
            <person name="Pightling A."/>
            <person name="Rachubinski R."/>
            <person name="Salas D."/>
            <person name="Schlacht A."/>
            <person name="Suga H."/>
            <person name="Archibald J."/>
            <person name="Ball S.G."/>
            <person name="Clark G."/>
            <person name="Dacks J."/>
            <person name="Van Der Giezen M."/>
            <person name="Tsaousis A."/>
            <person name="Roger A."/>
        </authorList>
    </citation>
    <scope>NUCLEOTIDE SEQUENCE [LARGE SCALE GENOMIC DNA]</scope>
    <source>
        <strain evidence="2">ATCC 50177 / NandII</strain>
    </source>
</reference>
<keyword evidence="2" id="KW-1185">Reference proteome</keyword>
<comment type="caution">
    <text evidence="1">The sequence shown here is derived from an EMBL/GenBank/DDBJ whole genome shotgun (WGS) entry which is preliminary data.</text>
</comment>
<accession>A0A196SF44</accession>
<dbReference type="AlphaFoldDB" id="A0A196SF44"/>
<protein>
    <submittedName>
        <fullName evidence="1">Uncharacterized protein</fullName>
    </submittedName>
</protein>
<gene>
    <name evidence="1" type="ORF">AV274_3471</name>
</gene>
<dbReference type="Proteomes" id="UP000078348">
    <property type="component" value="Unassembled WGS sequence"/>
</dbReference>
<sequence>MRLTRKHALTFRCLVRVAYEMKDPALIERLYGTACEEGIYVNNAFLNDIVIDCLFSLDAYPTICRIFESIQSLADEGALFPSFNNHSSQSILTAFMCQGRNDLLVFFLQRIKTKWRIPAPLTDYIVSNAPKDHSLSTLFDVCIESQPKSATLYNGIIKFYAQEADAEKALQMIERAHAAGVKVTAMSCKETCDLVIMMKEEQSPLSSDRVGQFASFLCKLDRGGYVVMLGVVPLEMMLLYEMKDYAAQYVALLKMYENGLSRHDLVYLEKVQRKYASDPKLASAIRDVIKILKQKFSC</sequence>